<dbReference type="AlphaFoldDB" id="A0A6C0FXV0"/>
<organism evidence="4 5">
    <name type="scientific">Paenibacillus lycopersici</name>
    <dbReference type="NCBI Taxonomy" id="2704462"/>
    <lineage>
        <taxon>Bacteria</taxon>
        <taxon>Bacillati</taxon>
        <taxon>Bacillota</taxon>
        <taxon>Bacilli</taxon>
        <taxon>Bacillales</taxon>
        <taxon>Paenibacillaceae</taxon>
        <taxon>Paenibacillus</taxon>
    </lineage>
</organism>
<protein>
    <submittedName>
        <fullName evidence="4">Cysteine hydrolase</fullName>
    </submittedName>
</protein>
<dbReference type="InterPro" id="IPR036380">
    <property type="entry name" value="Isochorismatase-like_sf"/>
</dbReference>
<dbReference type="PANTHER" id="PTHR43540">
    <property type="entry name" value="PEROXYUREIDOACRYLATE/UREIDOACRYLATE AMIDOHYDROLASE-RELATED"/>
    <property type="match status" value="1"/>
</dbReference>
<dbReference type="KEGG" id="plyc:GXP70_13610"/>
<dbReference type="RefSeq" id="WP_162357321.1">
    <property type="nucleotide sequence ID" value="NZ_CP048209.1"/>
</dbReference>
<evidence type="ECO:0000256" key="1">
    <source>
        <dbReference type="ARBA" id="ARBA00006336"/>
    </source>
</evidence>
<dbReference type="InterPro" id="IPR050272">
    <property type="entry name" value="Isochorismatase-like_hydrls"/>
</dbReference>
<keyword evidence="2 4" id="KW-0378">Hydrolase</keyword>
<dbReference type="Gene3D" id="3.40.50.850">
    <property type="entry name" value="Isochorismatase-like"/>
    <property type="match status" value="1"/>
</dbReference>
<comment type="similarity">
    <text evidence="1">Belongs to the isochorismatase family.</text>
</comment>
<keyword evidence="5" id="KW-1185">Reference proteome</keyword>
<sequence length="224" mass="24535">MNYTEPHWRSSALITIDTQNDFALPGAPAEIAGTQDVVPAMVELLDAYRSQGLLIVHVIRLYRTDGSNVDLCRRSLIEGGTPIVAPGSTGAKLAAELLPAGAEAQRDEALLRGEIQRIGEREWIVYKPRWGAFYETGLDAFLRDAGVDTVVFSGCNFPNCPRTSMYEASERDYRVVMVRDAMSQVYEQGLRELSAIGVTVCTKDDALAWLGESANTEDNTSTQG</sequence>
<dbReference type="GO" id="GO:0016787">
    <property type="term" value="F:hydrolase activity"/>
    <property type="evidence" value="ECO:0007669"/>
    <property type="project" value="UniProtKB-KW"/>
</dbReference>
<proteinExistence type="inferred from homology"/>
<dbReference type="CDD" id="cd00431">
    <property type="entry name" value="cysteine_hydrolases"/>
    <property type="match status" value="1"/>
</dbReference>
<feature type="domain" description="Isochorismatase-like" evidence="3">
    <location>
        <begin position="11"/>
        <end position="204"/>
    </location>
</feature>
<evidence type="ECO:0000256" key="2">
    <source>
        <dbReference type="ARBA" id="ARBA00022801"/>
    </source>
</evidence>
<dbReference type="Pfam" id="PF00857">
    <property type="entry name" value="Isochorismatase"/>
    <property type="match status" value="1"/>
</dbReference>
<evidence type="ECO:0000313" key="4">
    <source>
        <dbReference type="EMBL" id="QHT60882.1"/>
    </source>
</evidence>
<accession>A0A6C0FXV0</accession>
<evidence type="ECO:0000259" key="3">
    <source>
        <dbReference type="Pfam" id="PF00857"/>
    </source>
</evidence>
<reference evidence="4 5" key="1">
    <citation type="submission" date="2020-01" db="EMBL/GenBank/DDBJ databases">
        <title>Paenibacillus sp. nov., isolated from tomato rhizosphere.</title>
        <authorList>
            <person name="Weon H.-Y."/>
            <person name="Lee S.A."/>
        </authorList>
    </citation>
    <scope>NUCLEOTIDE SEQUENCE [LARGE SCALE GENOMIC DNA]</scope>
    <source>
        <strain evidence="4 5">12200R-189</strain>
    </source>
</reference>
<dbReference type="InterPro" id="IPR000868">
    <property type="entry name" value="Isochorismatase-like_dom"/>
</dbReference>
<name>A0A6C0FXV0_9BACL</name>
<dbReference type="Proteomes" id="UP000476064">
    <property type="component" value="Chromosome"/>
</dbReference>
<dbReference type="SUPFAM" id="SSF52499">
    <property type="entry name" value="Isochorismatase-like hydrolases"/>
    <property type="match status" value="1"/>
</dbReference>
<evidence type="ECO:0000313" key="5">
    <source>
        <dbReference type="Proteomes" id="UP000476064"/>
    </source>
</evidence>
<gene>
    <name evidence="4" type="ORF">GXP70_13610</name>
</gene>
<dbReference type="EMBL" id="CP048209">
    <property type="protein sequence ID" value="QHT60882.1"/>
    <property type="molecule type" value="Genomic_DNA"/>
</dbReference>